<comment type="similarity">
    <text evidence="1">Belongs to the type III secretion exporter family.</text>
</comment>
<name>A0ABW3H6N3_9SPHN</name>
<keyword evidence="5" id="KW-1185">Reference proteome</keyword>
<keyword evidence="3" id="KW-1133">Transmembrane helix</keyword>
<reference evidence="5" key="1">
    <citation type="journal article" date="2019" name="Int. J. Syst. Evol. Microbiol.">
        <title>The Global Catalogue of Microorganisms (GCM) 10K type strain sequencing project: providing services to taxonomists for standard genome sequencing and annotation.</title>
        <authorList>
            <consortium name="The Broad Institute Genomics Platform"/>
            <consortium name="The Broad Institute Genome Sequencing Center for Infectious Disease"/>
            <person name="Wu L."/>
            <person name="Ma J."/>
        </authorList>
    </citation>
    <scope>NUCLEOTIDE SEQUENCE [LARGE SCALE GENOMIC DNA]</scope>
    <source>
        <strain evidence="5">CCUG 62982</strain>
    </source>
</reference>
<dbReference type="InterPro" id="IPR029025">
    <property type="entry name" value="T3SS_substrate_exporter_C"/>
</dbReference>
<feature type="transmembrane region" description="Helical" evidence="3">
    <location>
        <begin position="135"/>
        <end position="162"/>
    </location>
</feature>
<feature type="transmembrane region" description="Helical" evidence="3">
    <location>
        <begin position="32"/>
        <end position="53"/>
    </location>
</feature>
<feature type="region of interest" description="Disordered" evidence="2">
    <location>
        <begin position="223"/>
        <end position="252"/>
    </location>
</feature>
<dbReference type="InterPro" id="IPR006135">
    <property type="entry name" value="T3SS_substrate_exporter"/>
</dbReference>
<dbReference type="PANTHER" id="PTHR30531">
    <property type="entry name" value="FLAGELLAR BIOSYNTHETIC PROTEIN FLHB"/>
    <property type="match status" value="1"/>
</dbReference>
<feature type="transmembrane region" description="Helical" evidence="3">
    <location>
        <begin position="188"/>
        <end position="212"/>
    </location>
</feature>
<protein>
    <submittedName>
        <fullName evidence="4">Flagellar biosynthesis protein FlhB</fullName>
    </submittedName>
</protein>
<accession>A0ABW3H6N3</accession>
<dbReference type="Proteomes" id="UP001596977">
    <property type="component" value="Unassembled WGS sequence"/>
</dbReference>
<feature type="compositionally biased region" description="Basic and acidic residues" evidence="2">
    <location>
        <begin position="223"/>
        <end position="233"/>
    </location>
</feature>
<feature type="region of interest" description="Disordered" evidence="2">
    <location>
        <begin position="1"/>
        <end position="24"/>
    </location>
</feature>
<comment type="caution">
    <text evidence="4">The sequence shown here is derived from an EMBL/GenBank/DDBJ whole genome shotgun (WGS) entry which is preliminary data.</text>
</comment>
<dbReference type="RefSeq" id="WP_264942477.1">
    <property type="nucleotide sequence ID" value="NZ_JAPDRA010000001.1"/>
</dbReference>
<keyword evidence="3" id="KW-0472">Membrane</keyword>
<keyword evidence="4" id="KW-0282">Flagellum</keyword>
<dbReference type="SUPFAM" id="SSF160544">
    <property type="entry name" value="EscU C-terminal domain-like"/>
    <property type="match status" value="1"/>
</dbReference>
<dbReference type="Pfam" id="PF01312">
    <property type="entry name" value="Bac_export_2"/>
    <property type="match status" value="1"/>
</dbReference>
<organism evidence="4 5">
    <name type="scientific">Sphingomonas canadensis</name>
    <dbReference type="NCBI Taxonomy" id="1219257"/>
    <lineage>
        <taxon>Bacteria</taxon>
        <taxon>Pseudomonadati</taxon>
        <taxon>Pseudomonadota</taxon>
        <taxon>Alphaproteobacteria</taxon>
        <taxon>Sphingomonadales</taxon>
        <taxon>Sphingomonadaceae</taxon>
        <taxon>Sphingomonas</taxon>
    </lineage>
</organism>
<proteinExistence type="inferred from homology"/>
<gene>
    <name evidence="4" type="ORF">ACFQ1E_02875</name>
</gene>
<sequence length="387" mass="41415">MADEFGEKTEAPTPRRKQKAAEEGQLLRSRDFGAALVVMAGCGWMALLGPSLMGACRQVMAASFSFGREDIEHFEPFRPLAEAGWKLAPAMGMLFLVTIGASIAGAAALGSFGWHGKAIQPKGSRINPASGLKRIFGPTGWIELGKSLLKVILLGAIGWWMLSSASRQTMGLVSSDLHAAIGGMGSQFITLMFAMAGGMLLIAGIDVPIQIFRHLSQLRMTKQEVKEEHKETEGSPEMKSQQRQRAHELSKGGMRKGVQSAQVVITNPTHFAVALRYEDGDTVPVVVAKGRGATALAIRELAAEFSVPVLEYPALARAVYYTSREGQEIRDDLYLAVATVLAFVFRLNQQAGGYRPDGIPSAGPMPAVAVPDSALFDENGQKMAGAG</sequence>
<dbReference type="Gene3D" id="3.40.1690.10">
    <property type="entry name" value="secretion proteins EscU"/>
    <property type="match status" value="1"/>
</dbReference>
<dbReference type="PANTHER" id="PTHR30531:SF12">
    <property type="entry name" value="FLAGELLAR BIOSYNTHETIC PROTEIN FLHB"/>
    <property type="match status" value="1"/>
</dbReference>
<evidence type="ECO:0000256" key="3">
    <source>
        <dbReference type="SAM" id="Phobius"/>
    </source>
</evidence>
<evidence type="ECO:0000256" key="2">
    <source>
        <dbReference type="SAM" id="MobiDB-lite"/>
    </source>
</evidence>
<feature type="transmembrane region" description="Helical" evidence="3">
    <location>
        <begin position="90"/>
        <end position="114"/>
    </location>
</feature>
<evidence type="ECO:0000313" key="5">
    <source>
        <dbReference type="Proteomes" id="UP001596977"/>
    </source>
</evidence>
<evidence type="ECO:0000256" key="1">
    <source>
        <dbReference type="ARBA" id="ARBA00010690"/>
    </source>
</evidence>
<keyword evidence="3" id="KW-0812">Transmembrane</keyword>
<keyword evidence="4" id="KW-0969">Cilium</keyword>
<dbReference type="EMBL" id="JBHTJG010000001">
    <property type="protein sequence ID" value="MFD0945276.1"/>
    <property type="molecule type" value="Genomic_DNA"/>
</dbReference>
<feature type="compositionally biased region" description="Basic and acidic residues" evidence="2">
    <location>
        <begin position="1"/>
        <end position="10"/>
    </location>
</feature>
<dbReference type="PRINTS" id="PR00950">
    <property type="entry name" value="TYPE3IMSPROT"/>
</dbReference>
<keyword evidence="4" id="KW-0966">Cell projection</keyword>
<evidence type="ECO:0000313" key="4">
    <source>
        <dbReference type="EMBL" id="MFD0945276.1"/>
    </source>
</evidence>